<evidence type="ECO:0008006" key="4">
    <source>
        <dbReference type="Google" id="ProtNLM"/>
    </source>
</evidence>
<comment type="caution">
    <text evidence="2">The sequence shown here is derived from an EMBL/GenBank/DDBJ whole genome shotgun (WGS) entry which is preliminary data.</text>
</comment>
<evidence type="ECO:0000313" key="3">
    <source>
        <dbReference type="Proteomes" id="UP000185860"/>
    </source>
</evidence>
<dbReference type="EMBL" id="MRCE01000005">
    <property type="protein sequence ID" value="OKH39425.1"/>
    <property type="molecule type" value="Genomic_DNA"/>
</dbReference>
<evidence type="ECO:0000256" key="1">
    <source>
        <dbReference type="SAM" id="Phobius"/>
    </source>
</evidence>
<accession>A0A1U7IQ09</accession>
<keyword evidence="1" id="KW-1133">Transmembrane helix</keyword>
<dbReference type="NCBIfam" id="NF038130">
    <property type="entry name" value="PEP_NF038130"/>
    <property type="match status" value="1"/>
</dbReference>
<dbReference type="Proteomes" id="UP000185860">
    <property type="component" value="Unassembled WGS sequence"/>
</dbReference>
<organism evidence="2 3">
    <name type="scientific">[Phormidium ambiguum] IAM M-71</name>
    <dbReference type="NCBI Taxonomy" id="454136"/>
    <lineage>
        <taxon>Bacteria</taxon>
        <taxon>Bacillati</taxon>
        <taxon>Cyanobacteriota</taxon>
        <taxon>Cyanophyceae</taxon>
        <taxon>Oscillatoriophycideae</taxon>
        <taxon>Aerosakkonematales</taxon>
        <taxon>Aerosakkonemataceae</taxon>
        <taxon>Floridanema</taxon>
    </lineage>
</organism>
<dbReference type="AlphaFoldDB" id="A0A1U7IQ09"/>
<feature type="transmembrane region" description="Helical" evidence="1">
    <location>
        <begin position="74"/>
        <end position="97"/>
    </location>
</feature>
<keyword evidence="1" id="KW-0812">Transmembrane</keyword>
<protein>
    <recommendedName>
        <fullName evidence="4">PEP-CTERM protein-sorting domain-containing protein</fullName>
    </recommendedName>
</protein>
<dbReference type="NCBIfam" id="TIGR02595">
    <property type="entry name" value="PEP_CTERM"/>
    <property type="match status" value="1"/>
</dbReference>
<gene>
    <name evidence="2" type="ORF">NIES2119_06725</name>
</gene>
<reference evidence="2 3" key="1">
    <citation type="submission" date="2016-11" db="EMBL/GenBank/DDBJ databases">
        <title>Draft Genome Sequences of Nine Cyanobacterial Strains from Diverse Habitats.</title>
        <authorList>
            <person name="Zhu T."/>
            <person name="Hou S."/>
            <person name="Lu X."/>
            <person name="Hess W.R."/>
        </authorList>
    </citation>
    <scope>NUCLEOTIDE SEQUENCE [LARGE SCALE GENOMIC DNA]</scope>
    <source>
        <strain evidence="2 3">IAM M-71</strain>
    </source>
</reference>
<sequence>MNFVENSPISICGLIKIGLRVKTLPAINECQINYLNLSSIYLKIINYFPSVVDSAEKSPANLEISKMSGTIKKLLIGASVFASVSAIVTNAASAAVFRPTDIEFNTGEINSWLFTDPANPQMDSTGIGGVNRRVLNDFNNGGNTAKAIAALTDNDSATNVEIWTKSEAPTANVGFSANLGKNKIQVESVTATDWATGNLAEKWLDGFIGAYSGILQSLGFVPTADQKASIVSTIKQKGMYSSGDPNVGDLTYNDQTGQLKVDLVGHLDRSMLYVDTNKYVLDLRTKITVNGKSIANPNYGKPMPDKNGNFTPNPKYLQPINDVRYATGNALLDQALYQVAKASFVSGQYFQVSEVAKVTFNGIVDYAFGFSALDSLAIAGDRGKLDTTSHTGVYSWTKTLDEPASVPEPSAMLALMAVGGFLAAKRNQLKKV</sequence>
<name>A0A1U7IQ09_9CYAN</name>
<dbReference type="InterPro" id="IPR013424">
    <property type="entry name" value="Ice-binding_C"/>
</dbReference>
<keyword evidence="1" id="KW-0472">Membrane</keyword>
<proteinExistence type="predicted"/>
<evidence type="ECO:0000313" key="2">
    <source>
        <dbReference type="EMBL" id="OKH39425.1"/>
    </source>
</evidence>